<comment type="caution">
    <text evidence="1">The sequence shown here is derived from an EMBL/GenBank/DDBJ whole genome shotgun (WGS) entry which is preliminary data.</text>
</comment>
<evidence type="ECO:0000313" key="1">
    <source>
        <dbReference type="EMBL" id="KAF3860046.1"/>
    </source>
</evidence>
<dbReference type="EMBL" id="JAAKFY010000002">
    <property type="protein sequence ID" value="KAF3860046.1"/>
    <property type="molecule type" value="Genomic_DNA"/>
</dbReference>
<gene>
    <name evidence="1" type="ORF">F7725_000301</name>
</gene>
<proteinExistence type="predicted"/>
<protein>
    <submittedName>
        <fullName evidence="1">Uncharacterized protein</fullName>
    </submittedName>
</protein>
<accession>A0A7J5ZEI0</accession>
<name>A0A7J5ZEI0_DISMA</name>
<organism evidence="1 2">
    <name type="scientific">Dissostichus mawsoni</name>
    <name type="common">Antarctic cod</name>
    <dbReference type="NCBI Taxonomy" id="36200"/>
    <lineage>
        <taxon>Eukaryota</taxon>
        <taxon>Metazoa</taxon>
        <taxon>Chordata</taxon>
        <taxon>Craniata</taxon>
        <taxon>Vertebrata</taxon>
        <taxon>Euteleostomi</taxon>
        <taxon>Actinopterygii</taxon>
        <taxon>Neopterygii</taxon>
        <taxon>Teleostei</taxon>
        <taxon>Neoteleostei</taxon>
        <taxon>Acanthomorphata</taxon>
        <taxon>Eupercaria</taxon>
        <taxon>Perciformes</taxon>
        <taxon>Notothenioidei</taxon>
        <taxon>Nototheniidae</taxon>
        <taxon>Dissostichus</taxon>
    </lineage>
</organism>
<keyword evidence="2" id="KW-1185">Reference proteome</keyword>
<reference evidence="1 2" key="1">
    <citation type="submission" date="2020-03" db="EMBL/GenBank/DDBJ databases">
        <title>Dissostichus mawsoni Genome sequencing and assembly.</title>
        <authorList>
            <person name="Park H."/>
        </authorList>
    </citation>
    <scope>NUCLEOTIDE SEQUENCE [LARGE SCALE GENOMIC DNA]</scope>
    <source>
        <strain evidence="1">DM0001</strain>
        <tissue evidence="1">Muscle</tissue>
    </source>
</reference>
<dbReference type="AlphaFoldDB" id="A0A7J5ZEI0"/>
<dbReference type="Proteomes" id="UP000518266">
    <property type="component" value="Unassembled WGS sequence"/>
</dbReference>
<dbReference type="OrthoDB" id="118105at2759"/>
<sequence length="225" mass="25690">MKIRHANKSTKPASTLPCHMTGVLNVGIREAIGPTAQRAQVRYVKEISARRYYHGKQTGLPARLRGFRLYEEGGEESAGMRAGERALTQEGEVKKAAKEWYSQQQGYRGPSFAQKAAQPLMQFNQDVLDLSLVRKTIMKWLLDHSYQRLRPNYDAIQSKPHQPHLRYDAGHLHQCTIRAAVQKWMDSREVTMCSTVHKAFSGRTVRRKVKQAGCGRLRMLPFLTL</sequence>
<evidence type="ECO:0000313" key="2">
    <source>
        <dbReference type="Proteomes" id="UP000518266"/>
    </source>
</evidence>